<organism evidence="1 3">
    <name type="scientific">Adineta steineri</name>
    <dbReference type="NCBI Taxonomy" id="433720"/>
    <lineage>
        <taxon>Eukaryota</taxon>
        <taxon>Metazoa</taxon>
        <taxon>Spiralia</taxon>
        <taxon>Gnathifera</taxon>
        <taxon>Rotifera</taxon>
        <taxon>Eurotatoria</taxon>
        <taxon>Bdelloidea</taxon>
        <taxon>Adinetida</taxon>
        <taxon>Adinetidae</taxon>
        <taxon>Adineta</taxon>
    </lineage>
</organism>
<gene>
    <name evidence="1" type="ORF">IZO911_LOCUS12894</name>
    <name evidence="2" type="ORF">KXQ929_LOCUS18265</name>
</gene>
<reference evidence="1" key="1">
    <citation type="submission" date="2021-02" db="EMBL/GenBank/DDBJ databases">
        <authorList>
            <person name="Nowell W R."/>
        </authorList>
    </citation>
    <scope>NUCLEOTIDE SEQUENCE</scope>
</reference>
<proteinExistence type="predicted"/>
<protein>
    <recommendedName>
        <fullName evidence="4">F-box domain-containing protein</fullName>
    </recommendedName>
</protein>
<evidence type="ECO:0000313" key="2">
    <source>
        <dbReference type="EMBL" id="CAF3821421.1"/>
    </source>
</evidence>
<dbReference type="EMBL" id="CAJOBB010001182">
    <property type="protein sequence ID" value="CAF3821421.1"/>
    <property type="molecule type" value="Genomic_DNA"/>
</dbReference>
<sequence length="287" mass="34294">MFSVELWREIFDYFHLNDLWYSFHGLNPHISAIIDQTIVHLNFEQQDSYDYFVDNILPAININNIRSLKLQNAFEIHDFFSIYSLESLQQIQFLSLNFRYYDDNTPFQFWNQLSSLKYLQSLKIIHHQRYWSDSNYEEKNLIFYSIFSENCCPSLKSLSVRTGGLCCRSSIPSLIPTSATPHIEYLSIDVSTFEDLSKLFFALQHLKSFPINFFQLYSDQNYDKQWKDMMVLTPIMPNCIRLHLNLPSHMSFKHVKYLLRQTPDLQYLILSGQKHLLKARRWEKLLL</sequence>
<dbReference type="InterPro" id="IPR032675">
    <property type="entry name" value="LRR_dom_sf"/>
</dbReference>
<evidence type="ECO:0008006" key="4">
    <source>
        <dbReference type="Google" id="ProtNLM"/>
    </source>
</evidence>
<dbReference type="Gene3D" id="3.80.10.10">
    <property type="entry name" value="Ribonuclease Inhibitor"/>
    <property type="match status" value="1"/>
</dbReference>
<comment type="caution">
    <text evidence="1">The sequence shown here is derived from an EMBL/GenBank/DDBJ whole genome shotgun (WGS) entry which is preliminary data.</text>
</comment>
<dbReference type="EMBL" id="CAJNOE010000101">
    <property type="protein sequence ID" value="CAF0913201.1"/>
    <property type="molecule type" value="Genomic_DNA"/>
</dbReference>
<dbReference type="AlphaFoldDB" id="A0A814AE91"/>
<accession>A0A814AE91</accession>
<name>A0A814AE91_9BILA</name>
<dbReference type="Proteomes" id="UP000663860">
    <property type="component" value="Unassembled WGS sequence"/>
</dbReference>
<dbReference type="SUPFAM" id="SSF52047">
    <property type="entry name" value="RNI-like"/>
    <property type="match status" value="1"/>
</dbReference>
<dbReference type="Proteomes" id="UP000663868">
    <property type="component" value="Unassembled WGS sequence"/>
</dbReference>
<evidence type="ECO:0000313" key="3">
    <source>
        <dbReference type="Proteomes" id="UP000663860"/>
    </source>
</evidence>
<evidence type="ECO:0000313" key="1">
    <source>
        <dbReference type="EMBL" id="CAF0913201.1"/>
    </source>
</evidence>